<dbReference type="EMBL" id="MT144531">
    <property type="protein sequence ID" value="QJA54714.1"/>
    <property type="molecule type" value="Genomic_DNA"/>
</dbReference>
<organism evidence="2">
    <name type="scientific">viral metagenome</name>
    <dbReference type="NCBI Taxonomy" id="1070528"/>
    <lineage>
        <taxon>unclassified sequences</taxon>
        <taxon>metagenomes</taxon>
        <taxon>organismal metagenomes</taxon>
    </lineage>
</organism>
<name>A0A6H2A4H2_9ZZZZ</name>
<dbReference type="EMBL" id="MT142524">
    <property type="protein sequence ID" value="QJA84120.1"/>
    <property type="molecule type" value="Genomic_DNA"/>
</dbReference>
<dbReference type="SUPFAM" id="SSF46785">
    <property type="entry name" value="Winged helix' DNA-binding domain"/>
    <property type="match status" value="1"/>
</dbReference>
<dbReference type="AlphaFoldDB" id="A0A6H2A4H2"/>
<dbReference type="Pfam" id="PF08279">
    <property type="entry name" value="HTH_11"/>
    <property type="match status" value="1"/>
</dbReference>
<protein>
    <submittedName>
        <fullName evidence="2">Putative DNA binding, helix-turn-helix domain containing protein</fullName>
    </submittedName>
</protein>
<dbReference type="InterPro" id="IPR036390">
    <property type="entry name" value="WH_DNA-bd_sf"/>
</dbReference>
<feature type="domain" description="Helix-turn-helix type 11" evidence="1">
    <location>
        <begin position="9"/>
        <end position="59"/>
    </location>
</feature>
<evidence type="ECO:0000313" key="3">
    <source>
        <dbReference type="EMBL" id="QJA65544.1"/>
    </source>
</evidence>
<dbReference type="EMBL" id="MT141540">
    <property type="protein sequence ID" value="QJA65544.1"/>
    <property type="molecule type" value="Genomic_DNA"/>
</dbReference>
<dbReference type="Gene3D" id="1.10.10.10">
    <property type="entry name" value="Winged helix-like DNA-binding domain superfamily/Winged helix DNA-binding domain"/>
    <property type="match status" value="1"/>
</dbReference>
<proteinExistence type="predicted"/>
<dbReference type="InterPro" id="IPR036388">
    <property type="entry name" value="WH-like_DNA-bd_sf"/>
</dbReference>
<gene>
    <name evidence="4" type="ORF">MM415A00224_0019</name>
    <name evidence="3" type="ORF">MM415B00387_0037</name>
    <name evidence="2" type="ORF">TM448A05541_0009</name>
</gene>
<evidence type="ECO:0000313" key="4">
    <source>
        <dbReference type="EMBL" id="QJA84120.1"/>
    </source>
</evidence>
<evidence type="ECO:0000313" key="2">
    <source>
        <dbReference type="EMBL" id="QJA54714.1"/>
    </source>
</evidence>
<reference evidence="2" key="1">
    <citation type="submission" date="2020-03" db="EMBL/GenBank/DDBJ databases">
        <title>The deep terrestrial virosphere.</title>
        <authorList>
            <person name="Holmfeldt K."/>
            <person name="Nilsson E."/>
            <person name="Simone D."/>
            <person name="Lopez-Fernandez M."/>
            <person name="Wu X."/>
            <person name="de Brujin I."/>
            <person name="Lundin D."/>
            <person name="Andersson A."/>
            <person name="Bertilsson S."/>
            <person name="Dopson M."/>
        </authorList>
    </citation>
    <scope>NUCLEOTIDE SEQUENCE</scope>
    <source>
        <strain evidence="4">MM415A00224</strain>
        <strain evidence="3">MM415B00387</strain>
        <strain evidence="2">TM448A05541</strain>
    </source>
</reference>
<accession>A0A6H2A4H2</accession>
<dbReference type="InterPro" id="IPR013196">
    <property type="entry name" value="HTH_11"/>
</dbReference>
<evidence type="ECO:0000259" key="1">
    <source>
        <dbReference type="Pfam" id="PF08279"/>
    </source>
</evidence>
<sequence length="101" mass="11667">MALKDQLIRTFEMLGILLSCRRGKTASMIAASLNVSVRTVYRDIDTLISVGLPIYAEQRGQNRYWNIRQKDREKVANFLPPRLKSVYYDRLVTHAGTDHLQ</sequence>